<organism evidence="7 8">
    <name type="scientific">Pristionchus entomophagus</name>
    <dbReference type="NCBI Taxonomy" id="358040"/>
    <lineage>
        <taxon>Eukaryota</taxon>
        <taxon>Metazoa</taxon>
        <taxon>Ecdysozoa</taxon>
        <taxon>Nematoda</taxon>
        <taxon>Chromadorea</taxon>
        <taxon>Rhabditida</taxon>
        <taxon>Rhabditina</taxon>
        <taxon>Diplogasteromorpha</taxon>
        <taxon>Diplogasteroidea</taxon>
        <taxon>Neodiplogasteridae</taxon>
        <taxon>Pristionchus</taxon>
    </lineage>
</organism>
<dbReference type="GO" id="GO:0016020">
    <property type="term" value="C:membrane"/>
    <property type="evidence" value="ECO:0007669"/>
    <property type="project" value="UniProtKB-SubCell"/>
</dbReference>
<evidence type="ECO:0000256" key="4">
    <source>
        <dbReference type="ARBA" id="ARBA00022989"/>
    </source>
</evidence>
<dbReference type="PANTHER" id="PTHR22945:SF40">
    <property type="entry name" value="SERPENTINE RECEPTOR, CLASS D (DELTA)-RELATED"/>
    <property type="match status" value="1"/>
</dbReference>
<evidence type="ECO:0000256" key="2">
    <source>
        <dbReference type="ARBA" id="ARBA00009166"/>
    </source>
</evidence>
<name>A0AAV5TE81_9BILA</name>
<gene>
    <name evidence="7" type="ORF">PENTCL1PPCAC_14643</name>
</gene>
<protein>
    <recommendedName>
        <fullName evidence="9">G protein-coupled receptor</fullName>
    </recommendedName>
</protein>
<sequence length="297" mass="33203">RMLSLADKIHLSIIWTIDIMAIITNILLITAIALRTPKQLRSYSVFLLFNAIVDLLSASASGLGAVRVIQNRNELWLVTIFVFLGPCSLVSEHLCRLCQAMHIELVNLSTIVLLLAFAFRLYVIGEVSGYRRVLSPTQIAVGCSLVLLPLVPHTAAYYFEQTSVSTEALQRLHLSGYTTSISPVVITGIFLVRRMLIARISQSVSDHICLEHFSPAQLTFLQKSTEKRHHVFIARALTYQMLLPCGVAVASTIWMMDTVQIWSCDVTERFIMITCSLLPLASPIINFTMLPPYRAIL</sequence>
<dbReference type="EMBL" id="BTSX01000004">
    <property type="protein sequence ID" value="GMS92468.1"/>
    <property type="molecule type" value="Genomic_DNA"/>
</dbReference>
<feature type="transmembrane region" description="Helical" evidence="6">
    <location>
        <begin position="12"/>
        <end position="34"/>
    </location>
</feature>
<dbReference type="InterPro" id="IPR019421">
    <property type="entry name" value="7TM_GPCR_serpentine_rcpt_Srd"/>
</dbReference>
<feature type="transmembrane region" description="Helical" evidence="6">
    <location>
        <begin position="106"/>
        <end position="125"/>
    </location>
</feature>
<feature type="transmembrane region" description="Helical" evidence="6">
    <location>
        <begin position="46"/>
        <end position="69"/>
    </location>
</feature>
<dbReference type="InterPro" id="IPR050920">
    <property type="entry name" value="Nematode_rcpt-like_delta"/>
</dbReference>
<feature type="non-terminal residue" evidence="7">
    <location>
        <position position="1"/>
    </location>
</feature>
<feature type="non-terminal residue" evidence="7">
    <location>
        <position position="297"/>
    </location>
</feature>
<keyword evidence="3 6" id="KW-0812">Transmembrane</keyword>
<dbReference type="PANTHER" id="PTHR22945">
    <property type="entry name" value="SERPENTINE RECEPTOR, CLASS D DELTA"/>
    <property type="match status" value="1"/>
</dbReference>
<dbReference type="Pfam" id="PF10317">
    <property type="entry name" value="7TM_GPCR_Srd"/>
    <property type="match status" value="1"/>
</dbReference>
<reference evidence="7" key="1">
    <citation type="submission" date="2023-10" db="EMBL/GenBank/DDBJ databases">
        <title>Genome assembly of Pristionchus species.</title>
        <authorList>
            <person name="Yoshida K."/>
            <person name="Sommer R.J."/>
        </authorList>
    </citation>
    <scope>NUCLEOTIDE SEQUENCE</scope>
    <source>
        <strain evidence="7">RS0144</strain>
    </source>
</reference>
<evidence type="ECO:0000256" key="3">
    <source>
        <dbReference type="ARBA" id="ARBA00022692"/>
    </source>
</evidence>
<evidence type="ECO:0000313" key="7">
    <source>
        <dbReference type="EMBL" id="GMS92468.1"/>
    </source>
</evidence>
<comment type="subcellular location">
    <subcellularLocation>
        <location evidence="1">Membrane</location>
        <topology evidence="1">Multi-pass membrane protein</topology>
    </subcellularLocation>
</comment>
<feature type="transmembrane region" description="Helical" evidence="6">
    <location>
        <begin position="232"/>
        <end position="255"/>
    </location>
</feature>
<accession>A0AAV5TE81</accession>
<evidence type="ECO:0000256" key="6">
    <source>
        <dbReference type="SAM" id="Phobius"/>
    </source>
</evidence>
<feature type="transmembrane region" description="Helical" evidence="6">
    <location>
        <begin position="75"/>
        <end position="94"/>
    </location>
</feature>
<keyword evidence="8" id="KW-1185">Reference proteome</keyword>
<evidence type="ECO:0000313" key="8">
    <source>
        <dbReference type="Proteomes" id="UP001432027"/>
    </source>
</evidence>
<dbReference type="AlphaFoldDB" id="A0AAV5TE81"/>
<dbReference type="Proteomes" id="UP001432027">
    <property type="component" value="Unassembled WGS sequence"/>
</dbReference>
<feature type="transmembrane region" description="Helical" evidence="6">
    <location>
        <begin position="174"/>
        <end position="192"/>
    </location>
</feature>
<keyword evidence="5 6" id="KW-0472">Membrane</keyword>
<evidence type="ECO:0000256" key="5">
    <source>
        <dbReference type="ARBA" id="ARBA00023136"/>
    </source>
</evidence>
<evidence type="ECO:0000256" key="1">
    <source>
        <dbReference type="ARBA" id="ARBA00004141"/>
    </source>
</evidence>
<comment type="similarity">
    <text evidence="2">Belongs to the nematode receptor-like protein srd family.</text>
</comment>
<evidence type="ECO:0008006" key="9">
    <source>
        <dbReference type="Google" id="ProtNLM"/>
    </source>
</evidence>
<comment type="caution">
    <text evidence="7">The sequence shown here is derived from an EMBL/GenBank/DDBJ whole genome shotgun (WGS) entry which is preliminary data.</text>
</comment>
<feature type="transmembrane region" description="Helical" evidence="6">
    <location>
        <begin position="270"/>
        <end position="290"/>
    </location>
</feature>
<keyword evidence="4 6" id="KW-1133">Transmembrane helix</keyword>
<proteinExistence type="inferred from homology"/>